<name>A0A6J5SAG0_9CAUD</name>
<protein>
    <submittedName>
        <fullName evidence="4">Uncharacterized protein</fullName>
    </submittedName>
</protein>
<reference evidence="4" key="1">
    <citation type="submission" date="2020-05" db="EMBL/GenBank/DDBJ databases">
        <authorList>
            <person name="Chiriac C."/>
            <person name="Salcher M."/>
            <person name="Ghai R."/>
            <person name="Kavagutti S V."/>
        </authorList>
    </citation>
    <scope>NUCLEOTIDE SEQUENCE</scope>
</reference>
<keyword evidence="1" id="KW-0175">Coiled coil</keyword>
<dbReference type="EMBL" id="LR796841">
    <property type="protein sequence ID" value="CAB4169202.1"/>
    <property type="molecule type" value="Genomic_DNA"/>
</dbReference>
<feature type="coiled-coil region" evidence="1">
    <location>
        <begin position="26"/>
        <end position="53"/>
    </location>
</feature>
<evidence type="ECO:0000256" key="2">
    <source>
        <dbReference type="SAM" id="MobiDB-lite"/>
    </source>
</evidence>
<sequence length="271" mass="29779">MSEQEKDDAVVVEEQAPKEITLEEGVDDLKQRLAAAELRATAAETARHKAELEVHSARGTVQETNLHLVTNAIDTLRQSNEIAKANYKAAMLAGDYDAAATYQEDMTNHAAKLLQLDQGKQVLENTPLPSAPVQRSSDPIEAFASQLSSRSAEWVRRHPQFVTDPRLNQKMIAAHNMAMADGHVADSNEYFATVENLLQVSTGEAMSEAAQSTGRRSTATPPPAAPVSRDTRGGNIVRLTSEEREMAEMMKMTPEEYAKNKVALKKEGRMH</sequence>
<feature type="region of interest" description="Disordered" evidence="2">
    <location>
        <begin position="251"/>
        <end position="271"/>
    </location>
</feature>
<accession>A0A6J5SAG0</accession>
<evidence type="ECO:0000313" key="4">
    <source>
        <dbReference type="EMBL" id="CAB4210695.1"/>
    </source>
</evidence>
<evidence type="ECO:0000313" key="3">
    <source>
        <dbReference type="EMBL" id="CAB4169202.1"/>
    </source>
</evidence>
<evidence type="ECO:0000256" key="1">
    <source>
        <dbReference type="SAM" id="Coils"/>
    </source>
</evidence>
<organism evidence="4">
    <name type="scientific">uncultured Caudovirales phage</name>
    <dbReference type="NCBI Taxonomy" id="2100421"/>
    <lineage>
        <taxon>Viruses</taxon>
        <taxon>Duplodnaviria</taxon>
        <taxon>Heunggongvirae</taxon>
        <taxon>Uroviricota</taxon>
        <taxon>Caudoviricetes</taxon>
        <taxon>Peduoviridae</taxon>
        <taxon>Maltschvirus</taxon>
        <taxon>Maltschvirus maltsch</taxon>
    </lineage>
</organism>
<feature type="region of interest" description="Disordered" evidence="2">
    <location>
        <begin position="204"/>
        <end position="234"/>
    </location>
</feature>
<gene>
    <name evidence="4" type="ORF">UFOVP1413_40</name>
    <name evidence="3" type="ORF">UFOVP893_64</name>
</gene>
<dbReference type="EMBL" id="LR797364">
    <property type="protein sequence ID" value="CAB4210695.1"/>
    <property type="molecule type" value="Genomic_DNA"/>
</dbReference>
<proteinExistence type="predicted"/>